<dbReference type="EMBL" id="LITT01000035">
    <property type="protein sequence ID" value="OAA84776.1"/>
    <property type="molecule type" value="Genomic_DNA"/>
</dbReference>
<protein>
    <recommendedName>
        <fullName evidence="3">DUF4364 domain-containing protein</fullName>
    </recommendedName>
</protein>
<dbReference type="Proteomes" id="UP000077407">
    <property type="component" value="Unassembled WGS sequence"/>
</dbReference>
<evidence type="ECO:0000313" key="2">
    <source>
        <dbReference type="Proteomes" id="UP000077407"/>
    </source>
</evidence>
<accession>A0A162KVT9</accession>
<sequence length="175" mass="20566">MFENTLELAENKLLLLYIFKKIKFPISNNQITEVILENDFINYFTLQQYLNELLSSNFIKQIDSQSNHKFIITKKGIKVLSLFGNRISKDKIDILDNYIDERFNDIKSKISVNANYTAKHKNSFMVNLKISESNSTLMNLKLNVDSKKTAQGLCEKWEKNFSEIYYKIVELLMED</sequence>
<gene>
    <name evidence="1" type="ORF">WY13_02679</name>
</gene>
<dbReference type="Pfam" id="PF14277">
    <property type="entry name" value="DUF4364"/>
    <property type="match status" value="1"/>
</dbReference>
<evidence type="ECO:0008006" key="3">
    <source>
        <dbReference type="Google" id="ProtNLM"/>
    </source>
</evidence>
<dbReference type="AlphaFoldDB" id="A0A162KVT9"/>
<dbReference type="InterPro" id="IPR036388">
    <property type="entry name" value="WH-like_DNA-bd_sf"/>
</dbReference>
<comment type="caution">
    <text evidence="1">The sequence shown here is derived from an EMBL/GenBank/DDBJ whole genome shotgun (WGS) entry which is preliminary data.</text>
</comment>
<organism evidence="1 2">
    <name type="scientific">Clostridium ljungdahlii</name>
    <dbReference type="NCBI Taxonomy" id="1538"/>
    <lineage>
        <taxon>Bacteria</taxon>
        <taxon>Bacillati</taxon>
        <taxon>Bacillota</taxon>
        <taxon>Clostridia</taxon>
        <taxon>Eubacteriales</taxon>
        <taxon>Clostridiaceae</taxon>
        <taxon>Clostridium</taxon>
    </lineage>
</organism>
<dbReference type="OrthoDB" id="9783597at2"/>
<dbReference type="InterPro" id="IPR025374">
    <property type="entry name" value="DUF4364"/>
</dbReference>
<reference evidence="1 2" key="1">
    <citation type="journal article" date="2015" name="Biotechnol. Bioeng.">
        <title>Genome sequence and phenotypic characterization of Caulobacter segnis.</title>
        <authorList>
            <person name="Patel S."/>
            <person name="Fletcher B."/>
            <person name="Scott D.C."/>
            <person name="Ely B."/>
        </authorList>
    </citation>
    <scope>NUCLEOTIDE SEQUENCE [LARGE SCALE GENOMIC DNA]</scope>
    <source>
        <strain evidence="1 2">ERI-2</strain>
    </source>
</reference>
<name>A0A162KVT9_9CLOT</name>
<evidence type="ECO:0000313" key="1">
    <source>
        <dbReference type="EMBL" id="OAA84776.1"/>
    </source>
</evidence>
<dbReference type="Gene3D" id="1.10.10.10">
    <property type="entry name" value="Winged helix-like DNA-binding domain superfamily/Winged helix DNA-binding domain"/>
    <property type="match status" value="1"/>
</dbReference>
<proteinExistence type="predicted"/>
<dbReference type="RefSeq" id="WP_063556064.1">
    <property type="nucleotide sequence ID" value="NZ_LITT01000035.1"/>
</dbReference>
<dbReference type="PATRIC" id="fig|1538.10.peg.2572"/>